<dbReference type="NCBIfam" id="TIGR01853">
    <property type="entry name" value="lipid_A_lpxD"/>
    <property type="match status" value="1"/>
</dbReference>
<dbReference type="Gene3D" id="3.40.1390.10">
    <property type="entry name" value="MurE/MurF, N-terminal domain"/>
    <property type="match status" value="1"/>
</dbReference>
<evidence type="ECO:0000256" key="6">
    <source>
        <dbReference type="ARBA" id="ARBA00023315"/>
    </source>
</evidence>
<evidence type="ECO:0000256" key="4">
    <source>
        <dbReference type="ARBA" id="ARBA00022737"/>
    </source>
</evidence>
<comment type="similarity">
    <text evidence="7">Belongs to the transferase hexapeptide repeat family. LpxD subfamily.</text>
</comment>
<feature type="active site" description="Proton acceptor" evidence="7">
    <location>
        <position position="247"/>
    </location>
</feature>
<accession>A0ABT7LL48</accession>
<dbReference type="Gene3D" id="2.160.10.10">
    <property type="entry name" value="Hexapeptide repeat proteins"/>
    <property type="match status" value="1"/>
</dbReference>
<dbReference type="Pfam" id="PF04613">
    <property type="entry name" value="LpxD"/>
    <property type="match status" value="1"/>
</dbReference>
<dbReference type="HAMAP" id="MF_00523">
    <property type="entry name" value="LpxD"/>
    <property type="match status" value="1"/>
</dbReference>
<dbReference type="CDD" id="cd03352">
    <property type="entry name" value="LbH_LpxD"/>
    <property type="match status" value="1"/>
</dbReference>
<keyword evidence="5 7" id="KW-0443">Lipid metabolism</keyword>
<evidence type="ECO:0000256" key="7">
    <source>
        <dbReference type="HAMAP-Rule" id="MF_00523"/>
    </source>
</evidence>
<dbReference type="PANTHER" id="PTHR43378">
    <property type="entry name" value="UDP-3-O-ACYLGLUCOSAMINE N-ACYLTRANSFERASE"/>
    <property type="match status" value="1"/>
</dbReference>
<dbReference type="InterPro" id="IPR018357">
    <property type="entry name" value="Hexapep_transf_CS"/>
</dbReference>
<comment type="pathway">
    <text evidence="7">Bacterial outer membrane biogenesis; LPS lipid A biosynthesis.</text>
</comment>
<organism evidence="9 10">
    <name type="scientific">Roseateles subflavus</name>
    <dbReference type="NCBI Taxonomy" id="3053353"/>
    <lineage>
        <taxon>Bacteria</taxon>
        <taxon>Pseudomonadati</taxon>
        <taxon>Pseudomonadota</taxon>
        <taxon>Betaproteobacteria</taxon>
        <taxon>Burkholderiales</taxon>
        <taxon>Sphaerotilaceae</taxon>
        <taxon>Roseateles</taxon>
    </lineage>
</organism>
<dbReference type="Proteomes" id="UP001238603">
    <property type="component" value="Unassembled WGS sequence"/>
</dbReference>
<gene>
    <name evidence="7 9" type="primary">lpxD</name>
    <name evidence="9" type="ORF">QRD43_10050</name>
</gene>
<feature type="domain" description="UDP-3-O-[3-hydroxymyristoyl] glucosamine N-acyltransferase non-repeat region" evidence="8">
    <location>
        <begin position="25"/>
        <end position="95"/>
    </location>
</feature>
<dbReference type="NCBIfam" id="NF002060">
    <property type="entry name" value="PRK00892.1"/>
    <property type="match status" value="1"/>
</dbReference>
<comment type="subunit">
    <text evidence="7">Homotrimer.</text>
</comment>
<dbReference type="SUPFAM" id="SSF51161">
    <property type="entry name" value="Trimeric LpxA-like enzymes"/>
    <property type="match status" value="1"/>
</dbReference>
<protein>
    <recommendedName>
        <fullName evidence="7">UDP-3-O-acylglucosamine N-acyltransferase</fullName>
        <ecNumber evidence="7">2.3.1.191</ecNumber>
    </recommendedName>
</protein>
<dbReference type="PROSITE" id="PS00101">
    <property type="entry name" value="HEXAPEP_TRANSFERASES"/>
    <property type="match status" value="1"/>
</dbReference>
<dbReference type="EC" id="2.3.1.191" evidence="7"/>
<dbReference type="EMBL" id="JASVDS010000002">
    <property type="protein sequence ID" value="MDL5032246.1"/>
    <property type="molecule type" value="Genomic_DNA"/>
</dbReference>
<evidence type="ECO:0000259" key="8">
    <source>
        <dbReference type="Pfam" id="PF04613"/>
    </source>
</evidence>
<dbReference type="InterPro" id="IPR001451">
    <property type="entry name" value="Hexapep"/>
</dbReference>
<dbReference type="InterPro" id="IPR011004">
    <property type="entry name" value="Trimer_LpxA-like_sf"/>
</dbReference>
<evidence type="ECO:0000313" key="10">
    <source>
        <dbReference type="Proteomes" id="UP001238603"/>
    </source>
</evidence>
<comment type="function">
    <text evidence="7">Catalyzes the N-acylation of UDP-3-O-acylglucosamine using 3-hydroxyacyl-ACP as the acyl donor. Is involved in the biosynthesis of lipid A, a phosphorylated glycolipid that anchors the lipopolysaccharide to the outer membrane of the cell.</text>
</comment>
<keyword evidence="1 7" id="KW-0444">Lipid biosynthesis</keyword>
<evidence type="ECO:0000256" key="1">
    <source>
        <dbReference type="ARBA" id="ARBA00022516"/>
    </source>
</evidence>
<dbReference type="PANTHER" id="PTHR43378:SF2">
    <property type="entry name" value="UDP-3-O-ACYLGLUCOSAMINE N-ACYLTRANSFERASE 1, MITOCHONDRIAL-RELATED"/>
    <property type="match status" value="1"/>
</dbReference>
<comment type="caution">
    <text evidence="9">The sequence shown here is derived from an EMBL/GenBank/DDBJ whole genome shotgun (WGS) entry which is preliminary data.</text>
</comment>
<name>A0ABT7LL48_9BURK</name>
<keyword evidence="2 7" id="KW-0441">Lipid A biosynthesis</keyword>
<keyword evidence="4 7" id="KW-0677">Repeat</keyword>
<keyword evidence="6 7" id="KW-0012">Acyltransferase</keyword>
<proteinExistence type="inferred from homology"/>
<sequence length="345" mass="35752">MDTAVTLAELIAALGGDLLGAPETPIRRIASLETADAGAIAFLANVRYQSQLQTTQAACVIVAPALAEAAAARQPGAAVIVTPDPYLYFARLTQWWARRVRPLAPARVHPSAVIADDVQLGQGVDIGPLAVIEAGAVIGDGARIGAHCVIEARARIGAGTRLAPRVTVGFDCHIGAHGIVHSGVVIGADGFGFAPSQGRWEKIEQLGAVRIGDHVEIGANSCIDRGALGDTILEEGVKLDNLVQIGHNVHVGAHTAMAGCAGVAGSARIGAHCTVGGGAIVLGHLSLADHVHVSAATVVTRTISKPGQYSGVFPFDDNASWEKNAATLRQLHAMRDRLRALERKE</sequence>
<dbReference type="Pfam" id="PF14602">
    <property type="entry name" value="Hexapep_2"/>
    <property type="match status" value="2"/>
</dbReference>
<keyword evidence="3 7" id="KW-0808">Transferase</keyword>
<evidence type="ECO:0000256" key="5">
    <source>
        <dbReference type="ARBA" id="ARBA00023098"/>
    </source>
</evidence>
<dbReference type="InterPro" id="IPR020573">
    <property type="entry name" value="UDP_GlcNAc_AcTrfase_non-rep"/>
</dbReference>
<evidence type="ECO:0000256" key="2">
    <source>
        <dbReference type="ARBA" id="ARBA00022556"/>
    </source>
</evidence>
<evidence type="ECO:0000256" key="3">
    <source>
        <dbReference type="ARBA" id="ARBA00022679"/>
    </source>
</evidence>
<dbReference type="InterPro" id="IPR007691">
    <property type="entry name" value="LpxD"/>
</dbReference>
<reference evidence="9 10" key="1">
    <citation type="submission" date="2023-06" db="EMBL/GenBank/DDBJ databases">
        <title>Pelomonas sp. APW6 16S ribosomal RNA gene genome sequencing and assembly.</title>
        <authorList>
            <person name="Woo H."/>
        </authorList>
    </citation>
    <scope>NUCLEOTIDE SEQUENCE [LARGE SCALE GENOMIC DNA]</scope>
    <source>
        <strain evidence="9 10">APW6</strain>
    </source>
</reference>
<keyword evidence="10" id="KW-1185">Reference proteome</keyword>
<dbReference type="GO" id="GO:0103118">
    <property type="term" value="F:UDP-3-O-[(3R)-3-hydroxyacyl]-glucosamine N-acyltransferase activity"/>
    <property type="evidence" value="ECO:0007669"/>
    <property type="project" value="UniProtKB-EC"/>
</dbReference>
<dbReference type="RefSeq" id="WP_285982333.1">
    <property type="nucleotide sequence ID" value="NZ_JASVDS010000002.1"/>
</dbReference>
<dbReference type="Pfam" id="PF00132">
    <property type="entry name" value="Hexapep"/>
    <property type="match status" value="1"/>
</dbReference>
<comment type="catalytic activity">
    <reaction evidence="7">
        <text>a UDP-3-O-[(3R)-3-hydroxyacyl]-alpha-D-glucosamine + a (3R)-hydroxyacyl-[ACP] = a UDP-2-N,3-O-bis[(3R)-3-hydroxyacyl]-alpha-D-glucosamine + holo-[ACP] + H(+)</text>
        <dbReference type="Rhea" id="RHEA:53836"/>
        <dbReference type="Rhea" id="RHEA-COMP:9685"/>
        <dbReference type="Rhea" id="RHEA-COMP:9945"/>
        <dbReference type="ChEBI" id="CHEBI:15378"/>
        <dbReference type="ChEBI" id="CHEBI:64479"/>
        <dbReference type="ChEBI" id="CHEBI:78827"/>
        <dbReference type="ChEBI" id="CHEBI:137740"/>
        <dbReference type="ChEBI" id="CHEBI:137748"/>
        <dbReference type="EC" id="2.3.1.191"/>
    </reaction>
</comment>
<evidence type="ECO:0000313" key="9">
    <source>
        <dbReference type="EMBL" id="MDL5032246.1"/>
    </source>
</evidence>